<name>A0A2I7QMG8_9CAUD</name>
<dbReference type="EMBL" id="MG592409">
    <property type="protein sequence ID" value="AUR82583.1"/>
    <property type="molecule type" value="Genomic_DNA"/>
</dbReference>
<gene>
    <name evidence="1" type="ORF">NVP1025O_100</name>
</gene>
<organism evidence="1 2">
    <name type="scientific">Vibrio phage 1.025.O._10N.222.46.B6</name>
    <dbReference type="NCBI Taxonomy" id="1881420"/>
    <lineage>
        <taxon>Viruses</taxon>
        <taxon>Duplodnaviria</taxon>
        <taxon>Heunggongvirae</taxon>
        <taxon>Uroviricota</taxon>
        <taxon>Caudoviricetes</taxon>
        <taxon>Schitoviridae</taxon>
        <taxon>Pontosvirinae</taxon>
        <taxon>Nahantvirus</taxon>
        <taxon>Nahantvirus 49C7</taxon>
    </lineage>
</organism>
<evidence type="ECO:0000313" key="1">
    <source>
        <dbReference type="EMBL" id="AUR82583.1"/>
    </source>
</evidence>
<proteinExistence type="predicted"/>
<evidence type="ECO:0000313" key="2">
    <source>
        <dbReference type="Proteomes" id="UP000269377"/>
    </source>
</evidence>
<sequence>MTNANHLKNVKDLVAAGVSYEAYVKACVTVNVEPCHVKFYK</sequence>
<dbReference type="Proteomes" id="UP000269377">
    <property type="component" value="Segment"/>
</dbReference>
<protein>
    <submittedName>
        <fullName evidence="1">Uncharacterized protein</fullName>
    </submittedName>
</protein>
<reference evidence="1 2" key="1">
    <citation type="submission" date="2017-11" db="EMBL/GenBank/DDBJ databases">
        <title>A major lineage of nontailed dsDNA viruses as unrecognized killers of marine bacteria.</title>
        <authorList>
            <person name="Kauffman K.M."/>
            <person name="Hussain F.A."/>
            <person name="Yang J."/>
            <person name="Arevalo P."/>
            <person name="Brown J.M."/>
            <person name="Chang W.K."/>
            <person name="VanInsberghe D."/>
            <person name="Elsherbini J."/>
            <person name="Cutler M.B."/>
            <person name="Kelly L."/>
            <person name="Polz M.F."/>
        </authorList>
    </citation>
    <scope>NUCLEOTIDE SEQUENCE [LARGE SCALE GENOMIC DNA]</scope>
</reference>
<accession>A0A2I7QMG8</accession>